<comment type="function">
    <text evidence="2">Pyridoxal 5'-phosphate (PLP)-binding protein, which is involved in PLP homeostasis.</text>
</comment>
<dbReference type="HAMAP" id="MF_02087">
    <property type="entry name" value="PLP_homeostasis"/>
    <property type="match status" value="1"/>
</dbReference>
<dbReference type="FunFam" id="3.20.20.10:FF:000018">
    <property type="entry name" value="Pyridoxal phosphate homeostasis protein"/>
    <property type="match status" value="1"/>
</dbReference>
<dbReference type="NCBIfam" id="TIGR00044">
    <property type="entry name" value="YggS family pyridoxal phosphate-dependent enzyme"/>
    <property type="match status" value="1"/>
</dbReference>
<dbReference type="GO" id="GO:0030170">
    <property type="term" value="F:pyridoxal phosphate binding"/>
    <property type="evidence" value="ECO:0007669"/>
    <property type="project" value="UniProtKB-UniRule"/>
</dbReference>
<dbReference type="PANTHER" id="PTHR10146:SF14">
    <property type="entry name" value="PYRIDOXAL PHOSPHATE HOMEOSTASIS PROTEIN"/>
    <property type="match status" value="1"/>
</dbReference>
<keyword evidence="1 2" id="KW-0663">Pyridoxal phosphate</keyword>
<feature type="domain" description="Alanine racemase N-terminal" evidence="5">
    <location>
        <begin position="22"/>
        <end position="230"/>
    </location>
</feature>
<dbReference type="InterPro" id="IPR001608">
    <property type="entry name" value="Ala_racemase_N"/>
</dbReference>
<feature type="modified residue" description="N6-(pyridoxal phosphate)lysine" evidence="2 3">
    <location>
        <position position="36"/>
    </location>
</feature>
<proteinExistence type="inferred from homology"/>
<dbReference type="Proteomes" id="UP000189339">
    <property type="component" value="Unassembled WGS sequence"/>
</dbReference>
<reference evidence="6 7" key="1">
    <citation type="submission" date="2016-12" db="EMBL/GenBank/DDBJ databases">
        <title>Marinobacter lutaoensis whole genome sequencing.</title>
        <authorList>
            <person name="Verma A."/>
            <person name="Krishnamurthi S."/>
        </authorList>
    </citation>
    <scope>NUCLEOTIDE SEQUENCE [LARGE SCALE GENOMIC DNA]</scope>
    <source>
        <strain evidence="6 7">T5054</strain>
    </source>
</reference>
<dbReference type="InterPro" id="IPR011078">
    <property type="entry name" value="PyrdxlP_homeostasis"/>
</dbReference>
<dbReference type="STRING" id="135739.BTO32_16095"/>
<dbReference type="CDD" id="cd06824">
    <property type="entry name" value="PLPDE_III_Yggs_like"/>
    <property type="match status" value="1"/>
</dbReference>
<comment type="caution">
    <text evidence="6">The sequence shown here is derived from an EMBL/GenBank/DDBJ whole genome shotgun (WGS) entry which is preliminary data.</text>
</comment>
<evidence type="ECO:0000256" key="3">
    <source>
        <dbReference type="PIRSR" id="PIRSR004848-1"/>
    </source>
</evidence>
<name>A0A1V2DNV1_9GAMM</name>
<dbReference type="Gene3D" id="3.20.20.10">
    <property type="entry name" value="Alanine racemase"/>
    <property type="match status" value="1"/>
</dbReference>
<evidence type="ECO:0000313" key="6">
    <source>
        <dbReference type="EMBL" id="ONF42312.1"/>
    </source>
</evidence>
<accession>A0A1V2DNV1</accession>
<dbReference type="AlphaFoldDB" id="A0A1V2DNV1"/>
<comment type="cofactor">
    <cofactor evidence="3">
        <name>pyridoxal 5'-phosphate</name>
        <dbReference type="ChEBI" id="CHEBI:597326"/>
    </cofactor>
</comment>
<evidence type="ECO:0000259" key="5">
    <source>
        <dbReference type="Pfam" id="PF01168"/>
    </source>
</evidence>
<dbReference type="PIRSF" id="PIRSF004848">
    <property type="entry name" value="YBL036c_PLPDEIII"/>
    <property type="match status" value="1"/>
</dbReference>
<keyword evidence="7" id="KW-1185">Reference proteome</keyword>
<protein>
    <recommendedName>
        <fullName evidence="2">Pyridoxal phosphate homeostasis protein</fullName>
        <shortName evidence="2">PLP homeostasis protein</shortName>
    </recommendedName>
</protein>
<dbReference type="PANTHER" id="PTHR10146">
    <property type="entry name" value="PROLINE SYNTHETASE CO-TRANSCRIBED BACTERIAL HOMOLOG PROTEIN"/>
    <property type="match status" value="1"/>
</dbReference>
<organism evidence="6 7">
    <name type="scientific">Marinobacter lutaoensis</name>
    <dbReference type="NCBI Taxonomy" id="135739"/>
    <lineage>
        <taxon>Bacteria</taxon>
        <taxon>Pseudomonadati</taxon>
        <taxon>Pseudomonadota</taxon>
        <taxon>Gammaproteobacteria</taxon>
        <taxon>Pseudomonadales</taxon>
        <taxon>Marinobacteraceae</taxon>
        <taxon>Marinobacter</taxon>
    </lineage>
</organism>
<evidence type="ECO:0000256" key="2">
    <source>
        <dbReference type="HAMAP-Rule" id="MF_02087"/>
    </source>
</evidence>
<sequence>MSSIADNLGSVTRRIQKATLAAGRAPGSVRLLAVSKTRPPADLRQAHAVGQRAFGENYLQEALEKIEALRDLPDLEWHFIGPIQSNKTRQIAAHFHWVHSVDRLKVARRLSEQRDDTQPPLNICLQVNIDDEATKSGCRLAELPELAGAIARLPNLRLRGLMAIPDPNQADSGRRTSFRQLAQALEQLRLQLAGGAPLDTLSMGMSDDLELAIAEGATWVRVGTAVFGERSAKAP</sequence>
<dbReference type="Pfam" id="PF01168">
    <property type="entry name" value="Ala_racemase_N"/>
    <property type="match status" value="1"/>
</dbReference>
<dbReference type="EMBL" id="MSCW01000011">
    <property type="protein sequence ID" value="ONF42312.1"/>
    <property type="molecule type" value="Genomic_DNA"/>
</dbReference>
<dbReference type="RefSeq" id="WP_076725685.1">
    <property type="nucleotide sequence ID" value="NZ_JABWTC010000016.1"/>
</dbReference>
<evidence type="ECO:0000256" key="4">
    <source>
        <dbReference type="RuleBase" id="RU004514"/>
    </source>
</evidence>
<evidence type="ECO:0000313" key="7">
    <source>
        <dbReference type="Proteomes" id="UP000189339"/>
    </source>
</evidence>
<evidence type="ECO:0000256" key="1">
    <source>
        <dbReference type="ARBA" id="ARBA00022898"/>
    </source>
</evidence>
<gene>
    <name evidence="6" type="ORF">BTO32_16095</name>
</gene>
<comment type="similarity">
    <text evidence="2 4">Belongs to the pyridoxal phosphate-binding protein YggS/PROSC family.</text>
</comment>
<dbReference type="PROSITE" id="PS01211">
    <property type="entry name" value="UPF0001"/>
    <property type="match status" value="1"/>
</dbReference>
<dbReference type="SUPFAM" id="SSF51419">
    <property type="entry name" value="PLP-binding barrel"/>
    <property type="match status" value="1"/>
</dbReference>
<dbReference type="OrthoDB" id="9804072at2"/>
<dbReference type="InterPro" id="IPR029066">
    <property type="entry name" value="PLP-binding_barrel"/>
</dbReference>